<sequence>MKRKRSNSLSSIYDKRNFTNKENNEIVECIVKKQISVITDLKNELEKENQEKNKLASYNEILNQQLEESQRTGETSYRPQNNDRVLIHEFIENLKNLNFQCDKTKIKEKKIEIHKTYEFVNNRLFLFEKIGNSDVYERFPTATTVRKVANNWCDISEIRYANDISWNTLTNYKAILFRNEDKSCYIILKIKNTKHGIFYGVNGRNIEIGNNSFSVYELSKNMESFMDNISRLIYEDRSGLYFVPAAENSIETIIDKYQQESKFNFNGSVLKISTLDGSITYNDNPITENNFFDNWILKETEIQKPTFNGFGEQGWTVEKNTQKVLSTKRPKPREILRNFYPPGGSYQGIFLLLYQHTVGWMNIFDHSSNNNFNGINWINRFIFKRNPKDMNSSKCENLVINGAFAKILKIFSDIWYDQKVYIVIQHRLKAIHKNNFDNYNYFSIEQAVQNNIYLFKDIDFVKSLKPEFAELEKDYKNTKESDKWLLFEIVKNL</sequence>
<keyword evidence="1" id="KW-0175">Coiled coil</keyword>
<dbReference type="Proteomes" id="UP000193920">
    <property type="component" value="Unassembled WGS sequence"/>
</dbReference>
<protein>
    <submittedName>
        <fullName evidence="2">Uncharacterized protein</fullName>
    </submittedName>
</protein>
<organism evidence="2 3">
    <name type="scientific">Neocallimastix californiae</name>
    <dbReference type="NCBI Taxonomy" id="1754190"/>
    <lineage>
        <taxon>Eukaryota</taxon>
        <taxon>Fungi</taxon>
        <taxon>Fungi incertae sedis</taxon>
        <taxon>Chytridiomycota</taxon>
        <taxon>Chytridiomycota incertae sedis</taxon>
        <taxon>Neocallimastigomycetes</taxon>
        <taxon>Neocallimastigales</taxon>
        <taxon>Neocallimastigaceae</taxon>
        <taxon>Neocallimastix</taxon>
    </lineage>
</organism>
<name>A0A1Y2ERJ3_9FUNG</name>
<evidence type="ECO:0000313" key="3">
    <source>
        <dbReference type="Proteomes" id="UP000193920"/>
    </source>
</evidence>
<feature type="coiled-coil region" evidence="1">
    <location>
        <begin position="31"/>
        <end position="68"/>
    </location>
</feature>
<gene>
    <name evidence="2" type="ORF">LY90DRAFT_634294</name>
</gene>
<evidence type="ECO:0000256" key="1">
    <source>
        <dbReference type="SAM" id="Coils"/>
    </source>
</evidence>
<dbReference type="EMBL" id="MCOG01000030">
    <property type="protein sequence ID" value="ORY74152.1"/>
    <property type="molecule type" value="Genomic_DNA"/>
</dbReference>
<comment type="caution">
    <text evidence="2">The sequence shown here is derived from an EMBL/GenBank/DDBJ whole genome shotgun (WGS) entry which is preliminary data.</text>
</comment>
<dbReference type="OrthoDB" id="10519507at2759"/>
<keyword evidence="3" id="KW-1185">Reference proteome</keyword>
<accession>A0A1Y2ERJ3</accession>
<dbReference type="AlphaFoldDB" id="A0A1Y2ERJ3"/>
<proteinExistence type="predicted"/>
<evidence type="ECO:0000313" key="2">
    <source>
        <dbReference type="EMBL" id="ORY74152.1"/>
    </source>
</evidence>
<reference evidence="2 3" key="1">
    <citation type="submission" date="2016-08" db="EMBL/GenBank/DDBJ databases">
        <title>A Parts List for Fungal Cellulosomes Revealed by Comparative Genomics.</title>
        <authorList>
            <consortium name="DOE Joint Genome Institute"/>
            <person name="Haitjema C.H."/>
            <person name="Gilmore S.P."/>
            <person name="Henske J.K."/>
            <person name="Solomon K.V."/>
            <person name="De Groot R."/>
            <person name="Kuo A."/>
            <person name="Mondo S.J."/>
            <person name="Salamov A.A."/>
            <person name="Labutti K."/>
            <person name="Zhao Z."/>
            <person name="Chiniquy J."/>
            <person name="Barry K."/>
            <person name="Brewer H.M."/>
            <person name="Purvine S.O."/>
            <person name="Wright A.T."/>
            <person name="Boxma B."/>
            <person name="Van Alen T."/>
            <person name="Hackstein J.H."/>
            <person name="Baker S.E."/>
            <person name="Grigoriev I.V."/>
            <person name="O'Malley M.A."/>
        </authorList>
    </citation>
    <scope>NUCLEOTIDE SEQUENCE [LARGE SCALE GENOMIC DNA]</scope>
    <source>
        <strain evidence="2 3">G1</strain>
    </source>
</reference>